<reference evidence="12 13" key="1">
    <citation type="journal article" date="2010" name="Science">
        <title>Genomic analysis of organismal complexity in the multicellular green alga Volvox carteri.</title>
        <authorList>
            <person name="Prochnik S.E."/>
            <person name="Umen J."/>
            <person name="Nedelcu A.M."/>
            <person name="Hallmann A."/>
            <person name="Miller S.M."/>
            <person name="Nishii I."/>
            <person name="Ferris P."/>
            <person name="Kuo A."/>
            <person name="Mitros T."/>
            <person name="Fritz-Laylin L.K."/>
            <person name="Hellsten U."/>
            <person name="Chapman J."/>
            <person name="Simakov O."/>
            <person name="Rensing S.A."/>
            <person name="Terry A."/>
            <person name="Pangilinan J."/>
            <person name="Kapitonov V."/>
            <person name="Jurka J."/>
            <person name="Salamov A."/>
            <person name="Shapiro H."/>
            <person name="Schmutz J."/>
            <person name="Grimwood J."/>
            <person name="Lindquist E."/>
            <person name="Lucas S."/>
            <person name="Grigoriev I.V."/>
            <person name="Schmitt R."/>
            <person name="Kirk D."/>
            <person name="Rokhsar D.S."/>
        </authorList>
    </citation>
    <scope>NUCLEOTIDE SEQUENCE [LARGE SCALE GENOMIC DNA]</scope>
    <source>
        <strain evidence="13">f. Nagariensis / Eve</strain>
    </source>
</reference>
<feature type="compositionally biased region" description="Gly residues" evidence="11">
    <location>
        <begin position="801"/>
        <end position="812"/>
    </location>
</feature>
<keyword evidence="4" id="KW-0808">Transferase</keyword>
<evidence type="ECO:0000256" key="10">
    <source>
        <dbReference type="ARBA" id="ARBA00037847"/>
    </source>
</evidence>
<evidence type="ECO:0000256" key="2">
    <source>
        <dbReference type="ARBA" id="ARBA00004606"/>
    </source>
</evidence>
<evidence type="ECO:0000256" key="9">
    <source>
        <dbReference type="ARBA" id="ARBA00023136"/>
    </source>
</evidence>
<organism evidence="13">
    <name type="scientific">Volvox carteri f. nagariensis</name>
    <dbReference type="NCBI Taxonomy" id="3068"/>
    <lineage>
        <taxon>Eukaryota</taxon>
        <taxon>Viridiplantae</taxon>
        <taxon>Chlorophyta</taxon>
        <taxon>core chlorophytes</taxon>
        <taxon>Chlorophyceae</taxon>
        <taxon>CS clade</taxon>
        <taxon>Chlamydomonadales</taxon>
        <taxon>Volvocaceae</taxon>
        <taxon>Volvox</taxon>
    </lineage>
</organism>
<feature type="region of interest" description="Disordered" evidence="11">
    <location>
        <begin position="783"/>
        <end position="850"/>
    </location>
</feature>
<sequence length="1018" mass="107206">MIEVPRHLAVGCSGTGFMRTNSHLRIAQHTAGPTPHTAPEGTEPGGITQDVSQRRSAAAAAAAAAAVAATATSQARTHTSLFQALLLHSSAGHVAAAVGARRNSAQLPALAGPPDGPDAVVLDSCRRCAAFSASDFLADAPDLELAGEDPYWRDWLTAPPGDLSSSGGGGGGGGGGGSRAMKHAAVTGGPGDVRRQQCRRVGSFLGAVRNNEELEAYRQRIVRYVRSPQYRARAASIARPSSSPPTSPPTSVSRGILISAGGARYTANLIVTLHVVRHHWGCKLPVEVAWQGPEEMDNVTWASLERHFAPIWGFDVRAAPHPVPELHSASFQPTSYSGKVYALALCSFREQVLMLDADSLPLKNPETLFEDPRFVKHGSLFWPDAWTAQAHSSVYGLYGIDYGKAQRVLSQGLGFGRRDAESGQLLFDRARHLDVLEALLMINRHPTANRFLLWGDKDSFSLAFAAVGKAHCYNQVSAPPSAYLLWSPDKLLTKATSQRGPGWLLGGFVQHLEDVPYVYGMDDTDNRRQAQLQGEGPAAQAHPRSRGDLRGMSSPSGEMHGANASRTSSASAAEPEKPATALPLPLPPLLSSDVPRAKSPAVAMNSSQSIPPTPVTAAAVRLAATPSQPEEPMAGASSALTSSSSPSSSSSSCASSPSPLTGLVSAAFLHRTMAKLRADAEPALLQLITAPMTQRWASYFLAHDNLGPTRGVPWDYCVPESAVEIVKASGSAGLDWAGGGGGGGFGGRGGPPAAAALPSDGITPEASSKAPGQAQGLWTWLRQRNWSGGGGGGGGDEHEPGGGGVGCDGRGNGTCRVRRWRRPPRPREEPLPPPQLLGGDGSEQERGDGACPLDELYDYLKAVDSGLPLDRHPPLEALCANEVHDYVATANAALDRAAAAALAAAAAAATIGGRRPVEDPSFLAAFRDTQAAGQLNRVPLPRSPAADFYPYIEAKVIRVASPPRPLPAVQYDWQDPWPCETAPFVSAIRASYMAYVWLHEHQREFPIVMQGAPGGKRG</sequence>
<keyword evidence="9" id="KW-0472">Membrane</keyword>
<keyword evidence="8" id="KW-0333">Golgi apparatus</keyword>
<comment type="subcellular location">
    <subcellularLocation>
        <location evidence="10">Endomembrane system</location>
        <topology evidence="10">Single-pass membrane protein</topology>
    </subcellularLocation>
    <subcellularLocation>
        <location evidence="1">Golgi apparatus membrane</location>
    </subcellularLocation>
    <subcellularLocation>
        <location evidence="2">Membrane</location>
        <topology evidence="2">Single-pass type II membrane protein</topology>
    </subcellularLocation>
</comment>
<comment type="similarity">
    <text evidence="3">Belongs to the MNN1/MNT family.</text>
</comment>
<keyword evidence="13" id="KW-1185">Reference proteome</keyword>
<evidence type="ECO:0000256" key="3">
    <source>
        <dbReference type="ARBA" id="ARBA00009105"/>
    </source>
</evidence>
<keyword evidence="5" id="KW-0812">Transmembrane</keyword>
<feature type="region of interest" description="Disordered" evidence="11">
    <location>
        <begin position="625"/>
        <end position="657"/>
    </location>
</feature>
<proteinExistence type="inferred from homology"/>
<dbReference type="KEGG" id="vcn:VOLCADRAFT_96259"/>
<dbReference type="GeneID" id="9616413"/>
<keyword evidence="6" id="KW-0735">Signal-anchor</keyword>
<evidence type="ECO:0000256" key="7">
    <source>
        <dbReference type="ARBA" id="ARBA00022989"/>
    </source>
</evidence>
<feature type="compositionally biased region" description="Low complexity" evidence="11">
    <location>
        <begin position="562"/>
        <end position="583"/>
    </location>
</feature>
<evidence type="ECO:0000313" key="13">
    <source>
        <dbReference type="Proteomes" id="UP000001058"/>
    </source>
</evidence>
<gene>
    <name evidence="12" type="ORF">VOLCADRAFT_96259</name>
</gene>
<evidence type="ECO:0000256" key="8">
    <source>
        <dbReference type="ARBA" id="ARBA00023034"/>
    </source>
</evidence>
<evidence type="ECO:0000256" key="6">
    <source>
        <dbReference type="ARBA" id="ARBA00022968"/>
    </source>
</evidence>
<evidence type="ECO:0000313" key="12">
    <source>
        <dbReference type="EMBL" id="EFJ43610.1"/>
    </source>
</evidence>
<dbReference type="InParanoid" id="D8U9M7"/>
<dbReference type="GO" id="GO:0000026">
    <property type="term" value="F:alpha-1,2-mannosyltransferase activity"/>
    <property type="evidence" value="ECO:0007669"/>
    <property type="project" value="TreeGrafter"/>
</dbReference>
<dbReference type="GO" id="GO:0046354">
    <property type="term" value="P:mannan biosynthetic process"/>
    <property type="evidence" value="ECO:0007669"/>
    <property type="project" value="TreeGrafter"/>
</dbReference>
<feature type="region of interest" description="Disordered" evidence="11">
    <location>
        <begin position="157"/>
        <end position="193"/>
    </location>
</feature>
<dbReference type="AlphaFoldDB" id="D8U9M7"/>
<dbReference type="GO" id="GO:0000139">
    <property type="term" value="C:Golgi membrane"/>
    <property type="evidence" value="ECO:0007669"/>
    <property type="project" value="UniProtKB-SubCell"/>
</dbReference>
<evidence type="ECO:0000256" key="1">
    <source>
        <dbReference type="ARBA" id="ARBA00004394"/>
    </source>
</evidence>
<evidence type="ECO:0000256" key="4">
    <source>
        <dbReference type="ARBA" id="ARBA00022679"/>
    </source>
</evidence>
<evidence type="ECO:0000256" key="11">
    <source>
        <dbReference type="SAM" id="MobiDB-lite"/>
    </source>
</evidence>
<dbReference type="Proteomes" id="UP000001058">
    <property type="component" value="Unassembled WGS sequence"/>
</dbReference>
<dbReference type="EMBL" id="GL378371">
    <property type="protein sequence ID" value="EFJ43610.1"/>
    <property type="molecule type" value="Genomic_DNA"/>
</dbReference>
<dbReference type="InterPro" id="IPR029044">
    <property type="entry name" value="Nucleotide-diphossugar_trans"/>
</dbReference>
<accession>D8U9M7</accession>
<protein>
    <submittedName>
        <fullName evidence="12">Uncharacterized protein</fullName>
    </submittedName>
</protein>
<feature type="compositionally biased region" description="Low complexity" evidence="11">
    <location>
        <begin position="636"/>
        <end position="657"/>
    </location>
</feature>
<keyword evidence="7" id="KW-1133">Transmembrane helix</keyword>
<evidence type="ECO:0000256" key="5">
    <source>
        <dbReference type="ARBA" id="ARBA00022692"/>
    </source>
</evidence>
<dbReference type="eggNOG" id="ENOG502S8HP">
    <property type="taxonomic scope" value="Eukaryota"/>
</dbReference>
<dbReference type="PANTHER" id="PTHR31646:SF1">
    <property type="entry name" value="ALPHA-1,2-MANNOSYLTRANSFERASE MNN2"/>
    <property type="match status" value="1"/>
</dbReference>
<dbReference type="SUPFAM" id="SSF53448">
    <property type="entry name" value="Nucleotide-diphospho-sugar transferases"/>
    <property type="match status" value="1"/>
</dbReference>
<dbReference type="Pfam" id="PF11051">
    <property type="entry name" value="Mannosyl_trans3"/>
    <property type="match status" value="1"/>
</dbReference>
<feature type="region of interest" description="Disordered" evidence="11">
    <location>
        <begin position="531"/>
        <end position="593"/>
    </location>
</feature>
<name>D8U9M7_VOLCA</name>
<dbReference type="InterPro" id="IPR022751">
    <property type="entry name" value="Alpha_mannosyltransferase"/>
</dbReference>
<dbReference type="OrthoDB" id="548229at2759"/>
<dbReference type="PANTHER" id="PTHR31646">
    <property type="entry name" value="ALPHA-1,2-MANNOSYLTRANSFERASE MNN2"/>
    <property type="match status" value="1"/>
</dbReference>
<feature type="compositionally biased region" description="Gly residues" evidence="11">
    <location>
        <begin position="166"/>
        <end position="178"/>
    </location>
</feature>
<dbReference type="RefSeq" id="XP_002955310.1">
    <property type="nucleotide sequence ID" value="XM_002955264.1"/>
</dbReference>